<dbReference type="InterPro" id="IPR001543">
    <property type="entry name" value="FliN-like_C"/>
</dbReference>
<accession>A0A6I4U4Z1</accession>
<comment type="function">
    <text evidence="9 11">FliM is one of three proteins (FliG, FliN, FliM) that forms the rotor-mounted switch complex (C ring), located at the base of the basal body. This complex interacts with the CheY and CheZ chemotaxis proteins, in addition to contacting components of the motor that determine the direction of flagellar rotation.</text>
</comment>
<keyword evidence="6 11" id="KW-0283">Flagellar rotation</keyword>
<evidence type="ECO:0000256" key="7">
    <source>
        <dbReference type="ARBA" id="ARBA00023136"/>
    </source>
</evidence>
<dbReference type="InterPro" id="IPR001689">
    <property type="entry name" value="Flag_FliM"/>
</dbReference>
<evidence type="ECO:0000256" key="4">
    <source>
        <dbReference type="ARBA" id="ARBA00022500"/>
    </source>
</evidence>
<dbReference type="GO" id="GO:0009425">
    <property type="term" value="C:bacterial-type flagellum basal body"/>
    <property type="evidence" value="ECO:0007669"/>
    <property type="project" value="UniProtKB-SubCell"/>
</dbReference>
<dbReference type="GO" id="GO:0005886">
    <property type="term" value="C:plasma membrane"/>
    <property type="evidence" value="ECO:0007669"/>
    <property type="project" value="UniProtKB-SubCell"/>
</dbReference>
<protein>
    <recommendedName>
        <fullName evidence="2 10">Flagellar motor switch protein FliM</fullName>
    </recommendedName>
</protein>
<dbReference type="AlphaFoldDB" id="A0A6I4U4Z1"/>
<dbReference type="RefSeq" id="WP_160617927.1">
    <property type="nucleotide sequence ID" value="NZ_WTYR01000001.1"/>
</dbReference>
<keyword evidence="4 11" id="KW-0145">Chemotaxis</keyword>
<dbReference type="PANTHER" id="PTHR30034:SF3">
    <property type="entry name" value="FLAGELLAR MOTOR SWITCH PROTEIN FLIM"/>
    <property type="match status" value="1"/>
</dbReference>
<evidence type="ECO:0000256" key="10">
    <source>
        <dbReference type="NCBIfam" id="TIGR01397"/>
    </source>
</evidence>
<feature type="domain" description="Flagellar motor switch protein FliN-like C-terminal" evidence="12">
    <location>
        <begin position="263"/>
        <end position="331"/>
    </location>
</feature>
<organism evidence="13 14">
    <name type="scientific">Alteriqipengyuania halimionae</name>
    <dbReference type="NCBI Taxonomy" id="1926630"/>
    <lineage>
        <taxon>Bacteria</taxon>
        <taxon>Pseudomonadati</taxon>
        <taxon>Pseudomonadota</taxon>
        <taxon>Alphaproteobacteria</taxon>
        <taxon>Sphingomonadales</taxon>
        <taxon>Erythrobacteraceae</taxon>
        <taxon>Alteriqipengyuania</taxon>
    </lineage>
</organism>
<dbReference type="SUPFAM" id="SSF101801">
    <property type="entry name" value="Surface presentation of antigens (SPOA)"/>
    <property type="match status" value="1"/>
</dbReference>
<dbReference type="InterPro" id="IPR028976">
    <property type="entry name" value="CheC-like_sf"/>
</dbReference>
<dbReference type="Pfam" id="PF02154">
    <property type="entry name" value="FliM"/>
    <property type="match status" value="1"/>
</dbReference>
<evidence type="ECO:0000259" key="12">
    <source>
        <dbReference type="Pfam" id="PF01052"/>
    </source>
</evidence>
<keyword evidence="13" id="KW-0966">Cell projection</keyword>
<keyword evidence="5 11" id="KW-0997">Cell inner membrane</keyword>
<comment type="similarity">
    <text evidence="1 11">Belongs to the FliM family.</text>
</comment>
<dbReference type="PIRSF" id="PIRSF002888">
    <property type="entry name" value="FliM"/>
    <property type="match status" value="1"/>
</dbReference>
<keyword evidence="8 11" id="KW-0975">Bacterial flagellum</keyword>
<evidence type="ECO:0000256" key="5">
    <source>
        <dbReference type="ARBA" id="ARBA00022519"/>
    </source>
</evidence>
<dbReference type="PANTHER" id="PTHR30034">
    <property type="entry name" value="FLAGELLAR MOTOR SWITCH PROTEIN FLIM"/>
    <property type="match status" value="1"/>
</dbReference>
<sequence>MADDDFVDLDLPDPPAMDIPEDSTFDQASIDALFGDANADIQQKSGLRAVIESRVVSHGRLPMLEVVCERMVRSFATSMRNLTSDAIEVSLEDIASVRFGDFMNRVPLPSMLAVFRVPAWQDYGLVAVEANLIYAVVDALLGGRKGAAPRKIEGRGFTTIETTLVSKMIELVLREFSTAFEPIAPITMEMERIETSPRFAAIAGPTNVASAATFAVDMDGRGGNFTILLPFATLEPVRGKLSQRFMGEKLGGDTTWRDHMRTEILRTEVELCAVLGERDMRLADVHSLKVGQTIAFDVTPDDPFEVSCGGVPLARAQIGRQRNHVAIGIVETFAKGSPK</sequence>
<dbReference type="Gene3D" id="3.40.1550.10">
    <property type="entry name" value="CheC-like"/>
    <property type="match status" value="1"/>
</dbReference>
<evidence type="ECO:0000256" key="9">
    <source>
        <dbReference type="ARBA" id="ARBA00025044"/>
    </source>
</evidence>
<dbReference type="OrthoDB" id="9806941at2"/>
<dbReference type="NCBIfam" id="TIGR01397">
    <property type="entry name" value="fliM_switch"/>
    <property type="match status" value="1"/>
</dbReference>
<dbReference type="Gene3D" id="2.30.330.10">
    <property type="entry name" value="SpoA-like"/>
    <property type="match status" value="1"/>
</dbReference>
<dbReference type="PRINTS" id="PR00955">
    <property type="entry name" value="FLGMOTORFLIM"/>
</dbReference>
<evidence type="ECO:0000256" key="11">
    <source>
        <dbReference type="PIRNR" id="PIRNR002888"/>
    </source>
</evidence>
<reference evidence="13 14" key="1">
    <citation type="submission" date="2019-12" db="EMBL/GenBank/DDBJ databases">
        <title>Genomic-based taxomic classification of the family Erythrobacteraceae.</title>
        <authorList>
            <person name="Xu L."/>
        </authorList>
    </citation>
    <scope>NUCLEOTIDE SEQUENCE [LARGE SCALE GENOMIC DNA]</scope>
    <source>
        <strain evidence="13 14">LMG 29519</strain>
    </source>
</reference>
<evidence type="ECO:0000256" key="2">
    <source>
        <dbReference type="ARBA" id="ARBA00021898"/>
    </source>
</evidence>
<keyword evidence="14" id="KW-1185">Reference proteome</keyword>
<keyword evidence="7 11" id="KW-0472">Membrane</keyword>
<evidence type="ECO:0000256" key="6">
    <source>
        <dbReference type="ARBA" id="ARBA00022779"/>
    </source>
</evidence>
<dbReference type="GO" id="GO:0071978">
    <property type="term" value="P:bacterial-type flagellum-dependent swarming motility"/>
    <property type="evidence" value="ECO:0007669"/>
    <property type="project" value="TreeGrafter"/>
</dbReference>
<keyword evidence="3 11" id="KW-1003">Cell membrane</keyword>
<dbReference type="EMBL" id="WTYR01000001">
    <property type="protein sequence ID" value="MXP10424.1"/>
    <property type="molecule type" value="Genomic_DNA"/>
</dbReference>
<dbReference type="GO" id="GO:0003774">
    <property type="term" value="F:cytoskeletal motor activity"/>
    <property type="evidence" value="ECO:0007669"/>
    <property type="project" value="InterPro"/>
</dbReference>
<gene>
    <name evidence="13" type="primary">fliM</name>
    <name evidence="13" type="ORF">GRI68_09570</name>
</gene>
<dbReference type="GO" id="GO:0050918">
    <property type="term" value="P:positive chemotaxis"/>
    <property type="evidence" value="ECO:0007669"/>
    <property type="project" value="TreeGrafter"/>
</dbReference>
<dbReference type="InterPro" id="IPR036429">
    <property type="entry name" value="SpoA-like_sf"/>
</dbReference>
<dbReference type="Proteomes" id="UP000429229">
    <property type="component" value="Unassembled WGS sequence"/>
</dbReference>
<keyword evidence="13" id="KW-0969">Cilium</keyword>
<dbReference type="CDD" id="cd17908">
    <property type="entry name" value="FliM"/>
    <property type="match status" value="1"/>
</dbReference>
<evidence type="ECO:0000256" key="8">
    <source>
        <dbReference type="ARBA" id="ARBA00023143"/>
    </source>
</evidence>
<comment type="caution">
    <text evidence="13">The sequence shown here is derived from an EMBL/GenBank/DDBJ whole genome shotgun (WGS) entry which is preliminary data.</text>
</comment>
<keyword evidence="13" id="KW-0282">Flagellum</keyword>
<proteinExistence type="inferred from homology"/>
<dbReference type="Pfam" id="PF01052">
    <property type="entry name" value="FliMN_C"/>
    <property type="match status" value="1"/>
</dbReference>
<evidence type="ECO:0000313" key="13">
    <source>
        <dbReference type="EMBL" id="MXP10424.1"/>
    </source>
</evidence>
<dbReference type="SUPFAM" id="SSF103039">
    <property type="entry name" value="CheC-like"/>
    <property type="match status" value="1"/>
</dbReference>
<evidence type="ECO:0000256" key="3">
    <source>
        <dbReference type="ARBA" id="ARBA00022475"/>
    </source>
</evidence>
<name>A0A6I4U4Z1_9SPHN</name>
<comment type="subcellular location">
    <subcellularLocation>
        <location evidence="11">Cell inner membrane</location>
        <topology evidence="11">Peripheral membrane protein</topology>
    </subcellularLocation>
    <subcellularLocation>
        <location evidence="11">Bacterial flagellum basal body</location>
    </subcellularLocation>
</comment>
<evidence type="ECO:0000256" key="1">
    <source>
        <dbReference type="ARBA" id="ARBA00011049"/>
    </source>
</evidence>
<evidence type="ECO:0000313" key="14">
    <source>
        <dbReference type="Proteomes" id="UP000429229"/>
    </source>
</evidence>